<evidence type="ECO:0000313" key="1">
    <source>
        <dbReference type="EMBL" id="RDI66694.1"/>
    </source>
</evidence>
<dbReference type="EMBL" id="QQBC01000004">
    <property type="protein sequence ID" value="RDI66694.1"/>
    <property type="molecule type" value="Genomic_DNA"/>
</dbReference>
<keyword evidence="2" id="KW-1185">Reference proteome</keyword>
<dbReference type="InterPro" id="IPR011013">
    <property type="entry name" value="Gal_mutarotase_sf_dom"/>
</dbReference>
<dbReference type="GO" id="GO:0016853">
    <property type="term" value="F:isomerase activity"/>
    <property type="evidence" value="ECO:0007669"/>
    <property type="project" value="InterPro"/>
</dbReference>
<dbReference type="GO" id="GO:0005975">
    <property type="term" value="P:carbohydrate metabolic process"/>
    <property type="evidence" value="ECO:0007669"/>
    <property type="project" value="InterPro"/>
</dbReference>
<accession>A0A370IBC9</accession>
<evidence type="ECO:0000313" key="2">
    <source>
        <dbReference type="Proteomes" id="UP000254869"/>
    </source>
</evidence>
<comment type="caution">
    <text evidence="1">The sequence shown here is derived from an EMBL/GenBank/DDBJ whole genome shotgun (WGS) entry which is preliminary data.</text>
</comment>
<sequence>MSVEELRLNAGDAELVVNPDTGRVTHFRIGGVEILRTGARFGSFPMAPWCGRMRDGVLNWDGQTYQLPRTAEPHAIHGTVRDRPWEVVRHSGGELELAQRLTEPWPFPGRVVQNFALAADAATFRMTVEAAAEPFPAQVGWHPWFERSLSPDGKPVEIAFTAAWQEQRGEDYLPDGNRIAPLPGPWDDCFGMPDGVDVTLTWPDTLELSVTSPVRWVVVYDQPAETVCVEPESGPPNGLNTQPRAVRPEEPLVAEMRWRWRTLG</sequence>
<dbReference type="AlphaFoldDB" id="A0A370IBC9"/>
<reference evidence="1 2" key="1">
    <citation type="submission" date="2018-07" db="EMBL/GenBank/DDBJ databases">
        <title>Genomic Encyclopedia of Type Strains, Phase IV (KMG-IV): sequencing the most valuable type-strain genomes for metagenomic binning, comparative biology and taxonomic classification.</title>
        <authorList>
            <person name="Goeker M."/>
        </authorList>
    </citation>
    <scope>NUCLEOTIDE SEQUENCE [LARGE SCALE GENOMIC DNA]</scope>
    <source>
        <strain evidence="1 2">DSM 44290</strain>
    </source>
</reference>
<dbReference type="GO" id="GO:0030246">
    <property type="term" value="F:carbohydrate binding"/>
    <property type="evidence" value="ECO:0007669"/>
    <property type="project" value="InterPro"/>
</dbReference>
<dbReference type="Proteomes" id="UP000254869">
    <property type="component" value="Unassembled WGS sequence"/>
</dbReference>
<proteinExistence type="predicted"/>
<dbReference type="Gene3D" id="2.70.98.10">
    <property type="match status" value="1"/>
</dbReference>
<dbReference type="RefSeq" id="WP_067994256.1">
    <property type="nucleotide sequence ID" value="NZ_QQBC01000004.1"/>
</dbReference>
<dbReference type="InterPro" id="IPR008183">
    <property type="entry name" value="Aldose_1/G6P_1-epimerase"/>
</dbReference>
<name>A0A370IBC9_9NOCA</name>
<organism evidence="1 2">
    <name type="scientific">Nocardia pseudobrasiliensis</name>
    <dbReference type="NCBI Taxonomy" id="45979"/>
    <lineage>
        <taxon>Bacteria</taxon>
        <taxon>Bacillati</taxon>
        <taxon>Actinomycetota</taxon>
        <taxon>Actinomycetes</taxon>
        <taxon>Mycobacteriales</taxon>
        <taxon>Nocardiaceae</taxon>
        <taxon>Nocardia</taxon>
    </lineage>
</organism>
<dbReference type="SUPFAM" id="SSF74650">
    <property type="entry name" value="Galactose mutarotase-like"/>
    <property type="match status" value="1"/>
</dbReference>
<dbReference type="STRING" id="1210086.GCA_001613105_01641"/>
<dbReference type="InterPro" id="IPR014718">
    <property type="entry name" value="GH-type_carb-bd"/>
</dbReference>
<protein>
    <submittedName>
        <fullName evidence="1">Aldose 1-epimerase</fullName>
    </submittedName>
</protein>
<gene>
    <name evidence="1" type="ORF">DFR76_104444</name>
</gene>
<dbReference type="Pfam" id="PF01263">
    <property type="entry name" value="Aldose_epim"/>
    <property type="match status" value="1"/>
</dbReference>